<name>A0AAX4HV32_9BACT</name>
<dbReference type="SMART" id="SM00829">
    <property type="entry name" value="PKS_ER"/>
    <property type="match status" value="1"/>
</dbReference>
<dbReference type="PROSITE" id="PS01162">
    <property type="entry name" value="QOR_ZETA_CRYSTAL"/>
    <property type="match status" value="1"/>
</dbReference>
<evidence type="ECO:0000313" key="2">
    <source>
        <dbReference type="EMBL" id="WPU66841.1"/>
    </source>
</evidence>
<dbReference type="InterPro" id="IPR011032">
    <property type="entry name" value="GroES-like_sf"/>
</dbReference>
<dbReference type="Pfam" id="PF08240">
    <property type="entry name" value="ADH_N"/>
    <property type="match status" value="1"/>
</dbReference>
<dbReference type="RefSeq" id="WP_321399448.1">
    <property type="nucleotide sequence ID" value="NZ_CP139487.1"/>
</dbReference>
<dbReference type="EMBL" id="CP139487">
    <property type="protein sequence ID" value="WPU66841.1"/>
    <property type="molecule type" value="Genomic_DNA"/>
</dbReference>
<reference evidence="2 3" key="1">
    <citation type="submission" date="2023-11" db="EMBL/GenBank/DDBJ databases">
        <title>Peredibacter starrii A3.12.</title>
        <authorList>
            <person name="Mitchell R.J."/>
        </authorList>
    </citation>
    <scope>NUCLEOTIDE SEQUENCE [LARGE SCALE GENOMIC DNA]</scope>
    <source>
        <strain evidence="2 3">A3.12</strain>
    </source>
</reference>
<gene>
    <name evidence="2" type="ORF">SOO65_08775</name>
</gene>
<dbReference type="CDD" id="cd08275">
    <property type="entry name" value="MDR3"/>
    <property type="match status" value="1"/>
</dbReference>
<organism evidence="2 3">
    <name type="scientific">Peredibacter starrii</name>
    <dbReference type="NCBI Taxonomy" id="28202"/>
    <lineage>
        <taxon>Bacteria</taxon>
        <taxon>Pseudomonadati</taxon>
        <taxon>Bdellovibrionota</taxon>
        <taxon>Bacteriovoracia</taxon>
        <taxon>Bacteriovoracales</taxon>
        <taxon>Bacteriovoracaceae</taxon>
        <taxon>Peredibacter</taxon>
    </lineage>
</organism>
<dbReference type="Gene3D" id="3.40.50.720">
    <property type="entry name" value="NAD(P)-binding Rossmann-like Domain"/>
    <property type="match status" value="1"/>
</dbReference>
<dbReference type="Proteomes" id="UP001324634">
    <property type="component" value="Chromosome"/>
</dbReference>
<dbReference type="PANTHER" id="PTHR43677:SF4">
    <property type="entry name" value="QUINONE OXIDOREDUCTASE-LIKE PROTEIN 2"/>
    <property type="match status" value="1"/>
</dbReference>
<dbReference type="GO" id="GO:0016491">
    <property type="term" value="F:oxidoreductase activity"/>
    <property type="evidence" value="ECO:0007669"/>
    <property type="project" value="InterPro"/>
</dbReference>
<dbReference type="AlphaFoldDB" id="A0AAX4HV32"/>
<sequence>MKKIVIHRAGDYSQLKFETHPDLIINADSILVEVRASGVNYADIAIRWGLYESAKKFVGWPITPGFEFAGIVKATGQNITKFKAGDKVFGVTLFNAYASEVLVPEHQLFHLPENMSFEEAAAIPAVFMTAYHALFQNVVIRPGMIALIHSAAGGVGSSLVQLCKIAGITSIGVVGSSHKVQTLKDLGCDHIIDKSSEDLWKKVEVYAPYGVDLAFDANGLETLQESYNHLAPCGKLFAYGAHTMLPKTGGKVNWPKLIVDYLRAPRFNPINMTSENKSILAFNLSFLFSRKDLFNEAFTDLMKWFAEGKLRVPKVTTYALEKVGDAHRDLESGKTVGKLILIP</sequence>
<accession>A0AAX4HV32</accession>
<evidence type="ECO:0000313" key="3">
    <source>
        <dbReference type="Proteomes" id="UP001324634"/>
    </source>
</evidence>
<dbReference type="InterPro" id="IPR051397">
    <property type="entry name" value="Zn-ADH-like_protein"/>
</dbReference>
<evidence type="ECO:0000259" key="1">
    <source>
        <dbReference type="SMART" id="SM00829"/>
    </source>
</evidence>
<dbReference type="InterPro" id="IPR013154">
    <property type="entry name" value="ADH-like_N"/>
</dbReference>
<dbReference type="InterPro" id="IPR002364">
    <property type="entry name" value="Quin_OxRdtase/zeta-crystal_CS"/>
</dbReference>
<dbReference type="PANTHER" id="PTHR43677">
    <property type="entry name" value="SHORT-CHAIN DEHYDROGENASE/REDUCTASE"/>
    <property type="match status" value="1"/>
</dbReference>
<dbReference type="InterPro" id="IPR020843">
    <property type="entry name" value="ER"/>
</dbReference>
<dbReference type="SUPFAM" id="SSF50129">
    <property type="entry name" value="GroES-like"/>
    <property type="match status" value="1"/>
</dbReference>
<dbReference type="KEGG" id="psti:SOO65_08775"/>
<feature type="domain" description="Enoyl reductase (ER)" evidence="1">
    <location>
        <begin position="10"/>
        <end position="341"/>
    </location>
</feature>
<dbReference type="SUPFAM" id="SSF51735">
    <property type="entry name" value="NAD(P)-binding Rossmann-fold domains"/>
    <property type="match status" value="1"/>
</dbReference>
<dbReference type="Gene3D" id="3.90.180.10">
    <property type="entry name" value="Medium-chain alcohol dehydrogenases, catalytic domain"/>
    <property type="match status" value="1"/>
</dbReference>
<proteinExistence type="predicted"/>
<dbReference type="GO" id="GO:0008270">
    <property type="term" value="F:zinc ion binding"/>
    <property type="evidence" value="ECO:0007669"/>
    <property type="project" value="InterPro"/>
</dbReference>
<dbReference type="InterPro" id="IPR036291">
    <property type="entry name" value="NAD(P)-bd_dom_sf"/>
</dbReference>
<dbReference type="Pfam" id="PF13602">
    <property type="entry name" value="ADH_zinc_N_2"/>
    <property type="match status" value="1"/>
</dbReference>
<protein>
    <submittedName>
        <fullName evidence="2">Medium chain dehydrogenase/reductase family protein</fullName>
    </submittedName>
</protein>
<keyword evidence="3" id="KW-1185">Reference proteome</keyword>